<dbReference type="CDD" id="cd03214">
    <property type="entry name" value="ABC_Iron-Siderophores_B12_Hemin"/>
    <property type="match status" value="1"/>
</dbReference>
<dbReference type="InterPro" id="IPR003593">
    <property type="entry name" value="AAA+_ATPase"/>
</dbReference>
<keyword evidence="3 5" id="KW-0067">ATP-binding</keyword>
<dbReference type="Proteomes" id="UP000434475">
    <property type="component" value="Unassembled WGS sequence"/>
</dbReference>
<dbReference type="PROSITE" id="PS50893">
    <property type="entry name" value="ABC_TRANSPORTER_2"/>
    <property type="match status" value="1"/>
</dbReference>
<dbReference type="RefSeq" id="WP_055178930.1">
    <property type="nucleotide sequence ID" value="NZ_AP031431.1"/>
</dbReference>
<evidence type="ECO:0000256" key="4">
    <source>
        <dbReference type="ARBA" id="ARBA00022967"/>
    </source>
</evidence>
<dbReference type="Gene3D" id="3.40.50.300">
    <property type="entry name" value="P-loop containing nucleotide triphosphate hydrolases"/>
    <property type="match status" value="1"/>
</dbReference>
<sequence>MLEVEHLCFSYGKREVLRGVDLRAEPGELVFVLGANGAGKTTLFRCILGLLPGYQGCVRVDGCDVSSLAPRALAKKIAYIPQTSHMIFPYTALELVLMGTNHRLGLFSAPGRRERAIAMEALEELGIADYAHRSFAELSGGEQQLVLAARALAQQARLLLMDEPTSALDFGNQVRVLERVSALTLRGYTVLLSCHNPQHAMLYAQRVVALHDGLVAADGPPDQALDEALMRKLYGVPARFVRTGDGVLIAPVRKSIVLWTPDMVRFMADAIRVNGSCAAMAAALSQVLPPGARVCDAGCGLGGLSLALAPYCRAVVAADLSAEAIRHLEAQPLPPNVEPRRCDVLADTPDEPYDAMVFCFFGRTDEILSAARRQCTGTVAVLKRCGRDHRFSRGKDHPRQGFEELCRELEEKGIPYQSRVLELDMGQPFRSLEDAAVFFRTHSRDDPAELTPEALQSRLQRRDDPEFPWYFPVNEPIGLLWFQACEIPDKEKER</sequence>
<dbReference type="InterPro" id="IPR041698">
    <property type="entry name" value="Methyltransf_25"/>
</dbReference>
<dbReference type="Gene3D" id="3.40.50.150">
    <property type="entry name" value="Vaccinia Virus protein VP39"/>
    <property type="match status" value="1"/>
</dbReference>
<dbReference type="PANTHER" id="PTHR42794">
    <property type="entry name" value="HEMIN IMPORT ATP-BINDING PROTEIN HMUV"/>
    <property type="match status" value="1"/>
</dbReference>
<dbReference type="GO" id="GO:0016887">
    <property type="term" value="F:ATP hydrolysis activity"/>
    <property type="evidence" value="ECO:0007669"/>
    <property type="project" value="InterPro"/>
</dbReference>
<dbReference type="AlphaFoldDB" id="A0A174IAT6"/>
<evidence type="ECO:0000313" key="6">
    <source>
        <dbReference type="Proteomes" id="UP000434475"/>
    </source>
</evidence>
<dbReference type="InterPro" id="IPR027417">
    <property type="entry name" value="P-loop_NTPase"/>
</dbReference>
<keyword evidence="2" id="KW-0547">Nucleotide-binding</keyword>
<dbReference type="Pfam" id="PF13649">
    <property type="entry name" value="Methyltransf_25"/>
    <property type="match status" value="1"/>
</dbReference>
<comment type="caution">
    <text evidence="5">The sequence shown here is derived from an EMBL/GenBank/DDBJ whole genome shotgun (WGS) entry which is preliminary data.</text>
</comment>
<dbReference type="FunFam" id="3.40.50.300:FF:000134">
    <property type="entry name" value="Iron-enterobactin ABC transporter ATP-binding protein"/>
    <property type="match status" value="1"/>
</dbReference>
<evidence type="ECO:0000313" key="5">
    <source>
        <dbReference type="EMBL" id="MSB18704.1"/>
    </source>
</evidence>
<dbReference type="GO" id="GO:0005524">
    <property type="term" value="F:ATP binding"/>
    <property type="evidence" value="ECO:0007669"/>
    <property type="project" value="UniProtKB-KW"/>
</dbReference>
<dbReference type="CDD" id="cd02440">
    <property type="entry name" value="AdoMet_MTases"/>
    <property type="match status" value="1"/>
</dbReference>
<keyword evidence="1" id="KW-0813">Transport</keyword>
<dbReference type="SUPFAM" id="SSF52540">
    <property type="entry name" value="P-loop containing nucleoside triphosphate hydrolases"/>
    <property type="match status" value="1"/>
</dbReference>
<proteinExistence type="predicted"/>
<dbReference type="SUPFAM" id="SSF53335">
    <property type="entry name" value="S-adenosyl-L-methionine-dependent methyltransferases"/>
    <property type="match status" value="1"/>
</dbReference>
<evidence type="ECO:0000256" key="2">
    <source>
        <dbReference type="ARBA" id="ARBA00022741"/>
    </source>
</evidence>
<dbReference type="PANTHER" id="PTHR42794:SF1">
    <property type="entry name" value="HEMIN IMPORT ATP-BINDING PROTEIN HMUV"/>
    <property type="match status" value="1"/>
</dbReference>
<organism evidence="5 6">
    <name type="scientific">Flavonifractor plautii</name>
    <name type="common">Fusobacterium plautii</name>
    <dbReference type="NCBI Taxonomy" id="292800"/>
    <lineage>
        <taxon>Bacteria</taxon>
        <taxon>Bacillati</taxon>
        <taxon>Bacillota</taxon>
        <taxon>Clostridia</taxon>
        <taxon>Eubacteriales</taxon>
        <taxon>Oscillospiraceae</taxon>
        <taxon>Flavonifractor</taxon>
    </lineage>
</organism>
<protein>
    <submittedName>
        <fullName evidence="5">ATP-binding cassette domain-containing protein</fullName>
    </submittedName>
</protein>
<dbReference type="SMART" id="SM00382">
    <property type="entry name" value="AAA"/>
    <property type="match status" value="1"/>
</dbReference>
<dbReference type="InterPro" id="IPR003439">
    <property type="entry name" value="ABC_transporter-like_ATP-bd"/>
</dbReference>
<dbReference type="Pfam" id="PF00005">
    <property type="entry name" value="ABC_tran"/>
    <property type="match status" value="1"/>
</dbReference>
<gene>
    <name evidence="5" type="ORF">GKE97_04135</name>
</gene>
<evidence type="ECO:0000256" key="1">
    <source>
        <dbReference type="ARBA" id="ARBA00022448"/>
    </source>
</evidence>
<keyword evidence="4" id="KW-1278">Translocase</keyword>
<dbReference type="InterPro" id="IPR029063">
    <property type="entry name" value="SAM-dependent_MTases_sf"/>
</dbReference>
<accession>A0A174IAT6</accession>
<dbReference type="EMBL" id="WKPR01000004">
    <property type="protein sequence ID" value="MSB18704.1"/>
    <property type="molecule type" value="Genomic_DNA"/>
</dbReference>
<reference evidence="5 6" key="1">
    <citation type="journal article" date="2019" name="Nat. Med.">
        <title>A library of human gut bacterial isolates paired with longitudinal multiomics data enables mechanistic microbiome research.</title>
        <authorList>
            <person name="Poyet M."/>
            <person name="Groussin M."/>
            <person name="Gibbons S.M."/>
            <person name="Avila-Pacheco J."/>
            <person name="Jiang X."/>
            <person name="Kearney S.M."/>
            <person name="Perrotta A.R."/>
            <person name="Berdy B."/>
            <person name="Zhao S."/>
            <person name="Lieberman T.D."/>
            <person name="Swanson P.K."/>
            <person name="Smith M."/>
            <person name="Roesemann S."/>
            <person name="Alexander J.E."/>
            <person name="Rich S.A."/>
            <person name="Livny J."/>
            <person name="Vlamakis H."/>
            <person name="Clish C."/>
            <person name="Bullock K."/>
            <person name="Deik A."/>
            <person name="Scott J."/>
            <person name="Pierce K.A."/>
            <person name="Xavier R.J."/>
            <person name="Alm E.J."/>
        </authorList>
    </citation>
    <scope>NUCLEOTIDE SEQUENCE [LARGE SCALE GENOMIC DNA]</scope>
    <source>
        <strain evidence="5 6">BIOML-A2</strain>
    </source>
</reference>
<name>A0A174IAT6_FLAPL</name>
<evidence type="ECO:0000256" key="3">
    <source>
        <dbReference type="ARBA" id="ARBA00022840"/>
    </source>
</evidence>